<dbReference type="InterPro" id="IPR038404">
    <property type="entry name" value="TRAP_DctP_sf"/>
</dbReference>
<proteinExistence type="predicted"/>
<dbReference type="PANTHER" id="PTHR33376">
    <property type="match status" value="1"/>
</dbReference>
<dbReference type="EMBL" id="VSSQ01111428">
    <property type="protein sequence ID" value="MPN48792.1"/>
    <property type="molecule type" value="Genomic_DNA"/>
</dbReference>
<gene>
    <name evidence="2" type="ORF">SDC9_196404</name>
</gene>
<sequence length="169" mass="19542">MPQQIAGSDTYPALEKGSIDAVDWVGPYDDEKLGFYKIAKNYYMPGWWEPSAAIHFFVNRKEWEKLPKEYQEAFQTAAAECNVNMLAEYDYKNPLALGRLLQHGVKLQRFSERILDAAHKVALDLYADEAGKNASFRTIYGEWEKSRKGQAAWFSVTETRMDQYLQARK</sequence>
<evidence type="ECO:0000256" key="1">
    <source>
        <dbReference type="ARBA" id="ARBA00022729"/>
    </source>
</evidence>
<dbReference type="AlphaFoldDB" id="A0A645ID91"/>
<comment type="caution">
    <text evidence="2">The sequence shown here is derived from an EMBL/GenBank/DDBJ whole genome shotgun (WGS) entry which is preliminary data.</text>
</comment>
<organism evidence="2">
    <name type="scientific">bioreactor metagenome</name>
    <dbReference type="NCBI Taxonomy" id="1076179"/>
    <lineage>
        <taxon>unclassified sequences</taxon>
        <taxon>metagenomes</taxon>
        <taxon>ecological metagenomes</taxon>
    </lineage>
</organism>
<dbReference type="InterPro" id="IPR018389">
    <property type="entry name" value="DctP_fam"/>
</dbReference>
<evidence type="ECO:0000313" key="2">
    <source>
        <dbReference type="EMBL" id="MPN48792.1"/>
    </source>
</evidence>
<name>A0A645ID91_9ZZZZ</name>
<dbReference type="Pfam" id="PF03480">
    <property type="entry name" value="DctP"/>
    <property type="match status" value="1"/>
</dbReference>
<keyword evidence="1" id="KW-0732">Signal</keyword>
<accession>A0A645ID91</accession>
<protein>
    <submittedName>
        <fullName evidence="2">Monocarboxylate 2-oxoacid-binding periplasmic protein</fullName>
    </submittedName>
</protein>
<dbReference type="GO" id="GO:0055085">
    <property type="term" value="P:transmembrane transport"/>
    <property type="evidence" value="ECO:0007669"/>
    <property type="project" value="InterPro"/>
</dbReference>
<dbReference type="PANTHER" id="PTHR33376:SF5">
    <property type="entry name" value="EXTRACYTOPLASMIC SOLUTE RECEPTOR PROTEIN"/>
    <property type="match status" value="1"/>
</dbReference>
<dbReference type="Gene3D" id="3.40.190.170">
    <property type="entry name" value="Bacterial extracellular solute-binding protein, family 7"/>
    <property type="match status" value="1"/>
</dbReference>
<reference evidence="2" key="1">
    <citation type="submission" date="2019-08" db="EMBL/GenBank/DDBJ databases">
        <authorList>
            <person name="Kucharzyk K."/>
            <person name="Murdoch R.W."/>
            <person name="Higgins S."/>
            <person name="Loffler F."/>
        </authorList>
    </citation>
    <scope>NUCLEOTIDE SEQUENCE</scope>
</reference>